<gene>
    <name evidence="1" type="ORF">CES85_5297</name>
</gene>
<reference evidence="1 2" key="1">
    <citation type="submission" date="2017-07" db="EMBL/GenBank/DDBJ databases">
        <title>Phylogenetic study on the rhizospheric bacterium Ochrobactrum sp. A44.</title>
        <authorList>
            <person name="Krzyzanowska D.M."/>
            <person name="Ossowicki A."/>
            <person name="Rajewska M."/>
            <person name="Maciag T."/>
            <person name="Kaczynski Z."/>
            <person name="Czerwicka M."/>
            <person name="Jafra S."/>
        </authorList>
    </citation>
    <scope>NUCLEOTIDE SEQUENCE [LARGE SCALE GENOMIC DNA]</scope>
    <source>
        <strain evidence="1 2">A44</strain>
    </source>
</reference>
<dbReference type="KEGG" id="och:CES85_5297"/>
<name>A0A248UCF9_9HYPH</name>
<protein>
    <submittedName>
        <fullName evidence="1">Uncharacterized protein</fullName>
    </submittedName>
</protein>
<dbReference type="AlphaFoldDB" id="A0A248UCF9"/>
<evidence type="ECO:0000313" key="1">
    <source>
        <dbReference type="EMBL" id="ASV84503.1"/>
    </source>
</evidence>
<evidence type="ECO:0000313" key="2">
    <source>
        <dbReference type="Proteomes" id="UP000215256"/>
    </source>
</evidence>
<proteinExistence type="predicted"/>
<dbReference type="Proteomes" id="UP000215256">
    <property type="component" value="Chromosome 2"/>
</dbReference>
<accession>A0A248UCF9</accession>
<organism evidence="1 2">
    <name type="scientific">Ochrobactrum quorumnocens</name>
    <dbReference type="NCBI Taxonomy" id="271865"/>
    <lineage>
        <taxon>Bacteria</taxon>
        <taxon>Pseudomonadati</taxon>
        <taxon>Pseudomonadota</taxon>
        <taxon>Alphaproteobacteria</taxon>
        <taxon>Hyphomicrobiales</taxon>
        <taxon>Brucellaceae</taxon>
        <taxon>Brucella/Ochrobactrum group</taxon>
        <taxon>Ochrobactrum</taxon>
    </lineage>
</organism>
<dbReference type="EMBL" id="CP022603">
    <property type="protein sequence ID" value="ASV84503.1"/>
    <property type="molecule type" value="Genomic_DNA"/>
</dbReference>
<sequence length="53" mass="5901">MDVVLSWQVSWLAGQRFDPPSRNFRSSGMMDFSSPLTVAGAAPVLQDYLYPHA</sequence>